<reference evidence="1" key="1">
    <citation type="submission" date="2023-05" db="EMBL/GenBank/DDBJ databases">
        <authorList>
            <consortium name="ELIXIR-Norway"/>
        </authorList>
    </citation>
    <scope>NUCLEOTIDE SEQUENCE</scope>
</reference>
<reference evidence="1" key="2">
    <citation type="submission" date="2025-03" db="EMBL/GenBank/DDBJ databases">
        <authorList>
            <consortium name="ELIXIR-Norway"/>
            <consortium name="Elixir Norway"/>
        </authorList>
    </citation>
    <scope>NUCLEOTIDE SEQUENCE</scope>
</reference>
<accession>A0AC59Z336</accession>
<evidence type="ECO:0000313" key="2">
    <source>
        <dbReference type="Proteomes" id="UP001162501"/>
    </source>
</evidence>
<gene>
    <name evidence="1" type="ORF">MRATA1EN22A_LOCUS13308</name>
</gene>
<organism evidence="1 2">
    <name type="scientific">Rangifer tarandus platyrhynchus</name>
    <name type="common">Svalbard reindeer</name>
    <dbReference type="NCBI Taxonomy" id="3082113"/>
    <lineage>
        <taxon>Eukaryota</taxon>
        <taxon>Metazoa</taxon>
        <taxon>Chordata</taxon>
        <taxon>Craniata</taxon>
        <taxon>Vertebrata</taxon>
        <taxon>Euteleostomi</taxon>
        <taxon>Mammalia</taxon>
        <taxon>Eutheria</taxon>
        <taxon>Laurasiatheria</taxon>
        <taxon>Artiodactyla</taxon>
        <taxon>Ruminantia</taxon>
        <taxon>Pecora</taxon>
        <taxon>Cervidae</taxon>
        <taxon>Odocoileinae</taxon>
        <taxon>Rangifer</taxon>
    </lineage>
</organism>
<protein>
    <submittedName>
        <fullName evidence="1">Uncharacterized protein</fullName>
    </submittedName>
</protein>
<dbReference type="Proteomes" id="UP001162501">
    <property type="component" value="Chromosome 23"/>
</dbReference>
<proteinExistence type="predicted"/>
<name>A0AC59Z336_RANTA</name>
<dbReference type="EMBL" id="OX596107">
    <property type="protein sequence ID" value="CAN0184435.1"/>
    <property type="molecule type" value="Genomic_DNA"/>
</dbReference>
<evidence type="ECO:0000313" key="1">
    <source>
        <dbReference type="EMBL" id="CAN0184435.1"/>
    </source>
</evidence>
<sequence>MLYFPHPGWMGVLGRGKGTLYQEVLYPEKQILHDWTAAFVLYCLSMCVWAPPPPPKLYFSSHTAPPPRPCFSLLCWGGERKMCVGFLEETKHKTKNNCVFWMRPNQTKGRAKRK</sequence>